<name>A0A6J4KDD6_9BACT</name>
<accession>A0A6J4KDD6</accession>
<feature type="non-terminal residue" evidence="2">
    <location>
        <position position="1"/>
    </location>
</feature>
<organism evidence="2">
    <name type="scientific">uncultured Gemmatimonadaceae bacterium</name>
    <dbReference type="NCBI Taxonomy" id="246130"/>
    <lineage>
        <taxon>Bacteria</taxon>
        <taxon>Pseudomonadati</taxon>
        <taxon>Gemmatimonadota</taxon>
        <taxon>Gemmatimonadia</taxon>
        <taxon>Gemmatimonadales</taxon>
        <taxon>Gemmatimonadaceae</taxon>
        <taxon>environmental samples</taxon>
    </lineage>
</organism>
<evidence type="ECO:0000313" key="2">
    <source>
        <dbReference type="EMBL" id="CAA9302655.1"/>
    </source>
</evidence>
<feature type="compositionally biased region" description="Low complexity" evidence="1">
    <location>
        <begin position="105"/>
        <end position="134"/>
    </location>
</feature>
<evidence type="ECO:0000256" key="1">
    <source>
        <dbReference type="SAM" id="MobiDB-lite"/>
    </source>
</evidence>
<sequence length="262" mass="27090">TSRPTIARAISAGEIPAVGMRATVAPARITVIASLTSITSSSLCVMSTTVPPWSRSARSTRQRSRTSGGESTAVGSSRMRMRAPRSSVLMISTRCASPTERSATRRLASTSSPVSRLTRSTARTAAARSNSPRAVGSRPSTTFSATVSVGTSMKCWCTIPTPAAIACAVLHPVASRPSTCTVPASGAYMPASTRMSVDFPAPFSPTSAWISPAGTSSEAPRLARTAPNDFSTWASLIASGVSRGGGVIAAECARHRRVTGDE</sequence>
<dbReference type="EMBL" id="CADCTX010000134">
    <property type="protein sequence ID" value="CAA9302655.1"/>
    <property type="molecule type" value="Genomic_DNA"/>
</dbReference>
<dbReference type="AlphaFoldDB" id="A0A6J4KDD6"/>
<feature type="region of interest" description="Disordered" evidence="1">
    <location>
        <begin position="49"/>
        <end position="83"/>
    </location>
</feature>
<feature type="region of interest" description="Disordered" evidence="1">
    <location>
        <begin position="98"/>
        <end position="141"/>
    </location>
</feature>
<reference evidence="2" key="1">
    <citation type="submission" date="2020-02" db="EMBL/GenBank/DDBJ databases">
        <authorList>
            <person name="Meier V. D."/>
        </authorList>
    </citation>
    <scope>NUCLEOTIDE SEQUENCE</scope>
    <source>
        <strain evidence="2">AVDCRST_MAG40</strain>
    </source>
</reference>
<proteinExistence type="predicted"/>
<gene>
    <name evidence="2" type="ORF">AVDCRST_MAG40-457</name>
</gene>
<protein>
    <submittedName>
        <fullName evidence="2">Uncharacterized protein</fullName>
    </submittedName>
</protein>